<keyword evidence="1" id="KW-1185">Reference proteome</keyword>
<proteinExistence type="predicted"/>
<name>A0A914PVQ1_9BILA</name>
<dbReference type="AlphaFoldDB" id="A0A914PVQ1"/>
<accession>A0A914PVQ1</accession>
<evidence type="ECO:0000313" key="2">
    <source>
        <dbReference type="WBParaSite" id="PDA_v2.g20412.t1"/>
    </source>
</evidence>
<evidence type="ECO:0000313" key="1">
    <source>
        <dbReference type="Proteomes" id="UP000887578"/>
    </source>
</evidence>
<reference evidence="2" key="1">
    <citation type="submission" date="2022-11" db="UniProtKB">
        <authorList>
            <consortium name="WormBaseParasite"/>
        </authorList>
    </citation>
    <scope>IDENTIFICATION</scope>
</reference>
<organism evidence="1 2">
    <name type="scientific">Panagrolaimus davidi</name>
    <dbReference type="NCBI Taxonomy" id="227884"/>
    <lineage>
        <taxon>Eukaryota</taxon>
        <taxon>Metazoa</taxon>
        <taxon>Ecdysozoa</taxon>
        <taxon>Nematoda</taxon>
        <taxon>Chromadorea</taxon>
        <taxon>Rhabditida</taxon>
        <taxon>Tylenchina</taxon>
        <taxon>Panagrolaimomorpha</taxon>
        <taxon>Panagrolaimoidea</taxon>
        <taxon>Panagrolaimidae</taxon>
        <taxon>Panagrolaimus</taxon>
    </lineage>
</organism>
<sequence>MTKYTVKNLVYDAIQEYYKRNTLPGCMDFQSDNYNPLANLNDGSCGDPGELYYFGGIYQTCIPSYSWGVKFQDVEPGTQCEKYERKNRLTKDFSCPNGTNPVLIDSTKIQFYDRIIKQTIRKCWWFFPYCWYEPTDVIAMDEIFIASYWCMSSTKLHTTQYGKAPPNQLDQIMRHQILNAIEEDTELLKIFFPTSFPIKEQMINEPVCKTVPGDAEKITWESVIEDFIDAGNNHYCKEGSCQSENLNISKHQFDMIKAYPKAVAALLPILNIGHLQSDTKNHKNIAENDEVMDNLLFRQQQTLLNKGYKPIAYFGGMFQNNNNNPFTGKPECPSFFEELDILGNIKMCVCYDPDRKYPITLASIFNCNSKIQKCPKGYSNYYAGSIQNCDYNYCIRFHSREHDIKPVLSKPPFTKYDEALLNDTKSSSSSKKKYEF</sequence>
<dbReference type="WBParaSite" id="PDA_v2.g20412.t1">
    <property type="protein sequence ID" value="PDA_v2.g20412.t1"/>
    <property type="gene ID" value="PDA_v2.g20412"/>
</dbReference>
<dbReference type="Proteomes" id="UP000887578">
    <property type="component" value="Unplaced"/>
</dbReference>
<protein>
    <submittedName>
        <fullName evidence="2">Uncharacterized protein</fullName>
    </submittedName>
</protein>